<dbReference type="Proteomes" id="UP000236895">
    <property type="component" value="Unassembled WGS sequence"/>
</dbReference>
<comment type="caution">
    <text evidence="1">The sequence shown here is derived from an EMBL/GenBank/DDBJ whole genome shotgun (WGS) entry which is preliminary data.</text>
</comment>
<accession>A0A3R7RJD0</accession>
<evidence type="ECO:0000313" key="2">
    <source>
        <dbReference type="Proteomes" id="UP000236895"/>
    </source>
</evidence>
<sequence>MHQTWFQKICLSTLTELSLNQIIKDRGKNRRYGVRIALKLKKSTATFRAMKETLVKYQNTAPSLNIGKNIGNLLKANDSKKRMIKK</sequence>
<dbReference type="AlphaFoldDB" id="A0A3R7RJD0"/>
<dbReference type="EMBL" id="PKRU02000014">
    <property type="protein sequence ID" value="RPD37296.1"/>
    <property type="molecule type" value="Genomic_DNA"/>
</dbReference>
<reference evidence="1 2" key="1">
    <citation type="submission" date="2018-11" db="EMBL/GenBank/DDBJ databases">
        <title>Genome Analysis of Haplotype D of Candidatus Liberibacter Solanacearum.</title>
        <authorList>
            <person name="Katsir L."/>
            <person name="Ruan Z."/>
            <person name="Santos Garcia D."/>
            <person name="Piasezky A."/>
            <person name="Jiang J."/>
            <person name="Sela N."/>
            <person name="Freilich S."/>
            <person name="Bahar O."/>
        </authorList>
    </citation>
    <scope>NUCLEOTIDE SEQUENCE [LARGE SCALE GENOMIC DNA]</scope>
    <source>
        <strain evidence="2">haplotype D1</strain>
    </source>
</reference>
<organism evidence="1 2">
    <name type="scientific">Candidatus Liberibacter solanacearum</name>
    <dbReference type="NCBI Taxonomy" id="556287"/>
    <lineage>
        <taxon>Bacteria</taxon>
        <taxon>Pseudomonadati</taxon>
        <taxon>Pseudomonadota</taxon>
        <taxon>Alphaproteobacteria</taxon>
        <taxon>Hyphomicrobiales</taxon>
        <taxon>Rhizobiaceae</taxon>
        <taxon>Liberibacter</taxon>
    </lineage>
</organism>
<proteinExistence type="predicted"/>
<protein>
    <submittedName>
        <fullName evidence="1">Uncharacterized protein</fullName>
    </submittedName>
</protein>
<evidence type="ECO:0000313" key="1">
    <source>
        <dbReference type="EMBL" id="RPD37296.1"/>
    </source>
</evidence>
<gene>
    <name evidence="1" type="ORF">C0030_003015</name>
</gene>
<name>A0A3R7RJD0_9HYPH</name>